<keyword evidence="1" id="KW-0472">Membrane</keyword>
<dbReference type="Proteomes" id="UP000076881">
    <property type="component" value="Unassembled WGS sequence"/>
</dbReference>
<feature type="signal peptide" evidence="2">
    <location>
        <begin position="1"/>
        <end position="22"/>
    </location>
</feature>
<organism evidence="3 4">
    <name type="scientific">Akanthomyces lecanii RCEF 1005</name>
    <dbReference type="NCBI Taxonomy" id="1081108"/>
    <lineage>
        <taxon>Eukaryota</taxon>
        <taxon>Fungi</taxon>
        <taxon>Dikarya</taxon>
        <taxon>Ascomycota</taxon>
        <taxon>Pezizomycotina</taxon>
        <taxon>Sordariomycetes</taxon>
        <taxon>Hypocreomycetidae</taxon>
        <taxon>Hypocreales</taxon>
        <taxon>Cordycipitaceae</taxon>
        <taxon>Akanthomyces</taxon>
        <taxon>Cordyceps confragosa</taxon>
    </lineage>
</organism>
<gene>
    <name evidence="3" type="ORF">LEL_08015</name>
</gene>
<dbReference type="AlphaFoldDB" id="A0A162LRA0"/>
<keyword evidence="4" id="KW-1185">Reference proteome</keyword>
<feature type="chain" id="PRO_5007837092" evidence="2">
    <location>
        <begin position="23"/>
        <end position="235"/>
    </location>
</feature>
<evidence type="ECO:0000256" key="1">
    <source>
        <dbReference type="SAM" id="Phobius"/>
    </source>
</evidence>
<accession>A0A162LRA0</accession>
<keyword evidence="1" id="KW-1133">Transmembrane helix</keyword>
<protein>
    <submittedName>
        <fullName evidence="3">Uncharacterized protein</fullName>
    </submittedName>
</protein>
<keyword evidence="2" id="KW-0732">Signal</keyword>
<comment type="caution">
    <text evidence="3">The sequence shown here is derived from an EMBL/GenBank/DDBJ whole genome shotgun (WGS) entry which is preliminary data.</text>
</comment>
<dbReference type="OrthoDB" id="5151350at2759"/>
<reference evidence="3 4" key="1">
    <citation type="journal article" date="2016" name="Genome Biol. Evol.">
        <title>Divergent and convergent evolution of fungal pathogenicity.</title>
        <authorList>
            <person name="Shang Y."/>
            <person name="Xiao G."/>
            <person name="Zheng P."/>
            <person name="Cen K."/>
            <person name="Zhan S."/>
            <person name="Wang C."/>
        </authorList>
    </citation>
    <scope>NUCLEOTIDE SEQUENCE [LARGE SCALE GENOMIC DNA]</scope>
    <source>
        <strain evidence="3 4">RCEF 1005</strain>
    </source>
</reference>
<dbReference type="EMBL" id="AZHF01000006">
    <property type="protein sequence ID" value="OAA74434.1"/>
    <property type="molecule type" value="Genomic_DNA"/>
</dbReference>
<sequence>MKCSLLKASAALCVALAHTVLSEQRIGAGNFTLTRCPPGFGGENCFKDEKPAVVYPAKENDAPGYKHLYTFIVQWEAEHLLTWEKEDDEPKNLTFSLGNYSLHKVIRSERSMNFTFKDLAIEMAPKSNSSSPERAVLASAMQFPWNSIEFKVWNDAHNVTFGRGINNFYVLPANLYDFVQSTAKNQGTESKKVLNKKWRIGVGVGVGVGVPLFMLASYMLGTRKSKKQQVTVKEI</sequence>
<evidence type="ECO:0000313" key="3">
    <source>
        <dbReference type="EMBL" id="OAA74434.1"/>
    </source>
</evidence>
<name>A0A162LRA0_CORDF</name>
<keyword evidence="1" id="KW-0812">Transmembrane</keyword>
<evidence type="ECO:0000313" key="4">
    <source>
        <dbReference type="Proteomes" id="UP000076881"/>
    </source>
</evidence>
<proteinExistence type="predicted"/>
<evidence type="ECO:0000256" key="2">
    <source>
        <dbReference type="SAM" id="SignalP"/>
    </source>
</evidence>
<feature type="transmembrane region" description="Helical" evidence="1">
    <location>
        <begin position="198"/>
        <end position="220"/>
    </location>
</feature>